<gene>
    <name evidence="1" type="ORF">Prum_010060</name>
</gene>
<evidence type="ECO:0000313" key="2">
    <source>
        <dbReference type="Proteomes" id="UP000482960"/>
    </source>
</evidence>
<protein>
    <submittedName>
        <fullName evidence="1">Uncharacterized protein</fullName>
    </submittedName>
</protein>
<name>A0A6V8KU57_9ACTN</name>
<evidence type="ECO:0000313" key="1">
    <source>
        <dbReference type="EMBL" id="GFJ87364.1"/>
    </source>
</evidence>
<comment type="caution">
    <text evidence="1">The sequence shown here is derived from an EMBL/GenBank/DDBJ whole genome shotgun (WGS) entry which is preliminary data.</text>
</comment>
<keyword evidence="2" id="KW-1185">Reference proteome</keyword>
<dbReference type="Proteomes" id="UP000482960">
    <property type="component" value="Unassembled WGS sequence"/>
</dbReference>
<proteinExistence type="predicted"/>
<dbReference type="EMBL" id="BLPG01000001">
    <property type="protein sequence ID" value="GFJ87364.1"/>
    <property type="molecule type" value="Genomic_DNA"/>
</dbReference>
<dbReference type="AlphaFoldDB" id="A0A6V8KU57"/>
<accession>A0A6V8KU57</accession>
<organism evidence="1 2">
    <name type="scientific">Phytohabitans rumicis</name>
    <dbReference type="NCBI Taxonomy" id="1076125"/>
    <lineage>
        <taxon>Bacteria</taxon>
        <taxon>Bacillati</taxon>
        <taxon>Actinomycetota</taxon>
        <taxon>Actinomycetes</taxon>
        <taxon>Micromonosporales</taxon>
        <taxon>Micromonosporaceae</taxon>
    </lineage>
</organism>
<reference evidence="1 2" key="2">
    <citation type="submission" date="2020-03" db="EMBL/GenBank/DDBJ databases">
        <authorList>
            <person name="Ichikawa N."/>
            <person name="Kimura A."/>
            <person name="Kitahashi Y."/>
            <person name="Uohara A."/>
        </authorList>
    </citation>
    <scope>NUCLEOTIDE SEQUENCE [LARGE SCALE GENOMIC DNA]</scope>
    <source>
        <strain evidence="1 2">NBRC 108638</strain>
    </source>
</reference>
<dbReference type="RefSeq" id="WP_173074292.1">
    <property type="nucleotide sequence ID" value="NZ_BAABJB010000033.1"/>
</dbReference>
<reference evidence="1 2" key="1">
    <citation type="submission" date="2020-03" db="EMBL/GenBank/DDBJ databases">
        <title>Whole genome shotgun sequence of Phytohabitans rumicis NBRC 108638.</title>
        <authorList>
            <person name="Komaki H."/>
            <person name="Tamura T."/>
        </authorList>
    </citation>
    <scope>NUCLEOTIDE SEQUENCE [LARGE SCALE GENOMIC DNA]</scope>
    <source>
        <strain evidence="1 2">NBRC 108638</strain>
    </source>
</reference>
<sequence>MPTASKRLLADLLPALAADHGWMQDKVEGPTIGGDGQWYAVTDNDVLDDAAGEMFLRLNL</sequence>